<evidence type="ECO:0000256" key="1">
    <source>
        <dbReference type="SAM" id="SignalP"/>
    </source>
</evidence>
<dbReference type="PANTHER" id="PTHR13246:SF1">
    <property type="entry name" value="CYTOSOLIC ENDO-BETA-N-ACETYLGLUCOSAMINIDASE"/>
    <property type="match status" value="1"/>
</dbReference>
<protein>
    <submittedName>
        <fullName evidence="3">Glycosyl hydrolase family 85</fullName>
    </submittedName>
</protein>
<dbReference type="Gene3D" id="2.60.120.260">
    <property type="entry name" value="Galactose-binding domain-like"/>
    <property type="match status" value="1"/>
</dbReference>
<dbReference type="Pfam" id="PF13385">
    <property type="entry name" value="Laminin_G_3"/>
    <property type="match status" value="1"/>
</dbReference>
<dbReference type="eggNOG" id="COG4724">
    <property type="taxonomic scope" value="Bacteria"/>
</dbReference>
<accession>E7RRQ8</accession>
<dbReference type="STRING" id="28134.SAMN05444288_1493"/>
<dbReference type="AlphaFoldDB" id="E7RRQ8"/>
<dbReference type="HOGENOM" id="CLU_265988_0_0_10"/>
<dbReference type="InterPro" id="IPR013320">
    <property type="entry name" value="ConA-like_dom_sf"/>
</dbReference>
<dbReference type="PANTHER" id="PTHR13246">
    <property type="entry name" value="ENDO BETA N-ACETYLGLUCOSAMINIDASE"/>
    <property type="match status" value="1"/>
</dbReference>
<name>E7RRQ8_9BACT</name>
<dbReference type="SUPFAM" id="SSF49899">
    <property type="entry name" value="Concanavalin A-like lectins/glucanases"/>
    <property type="match status" value="1"/>
</dbReference>
<dbReference type="Gene3D" id="3.20.20.80">
    <property type="entry name" value="Glycosidases"/>
    <property type="match status" value="1"/>
</dbReference>
<dbReference type="Gene3D" id="2.60.120.200">
    <property type="match status" value="1"/>
</dbReference>
<dbReference type="Pfam" id="PF03644">
    <property type="entry name" value="Glyco_hydro_85"/>
    <property type="match status" value="1"/>
</dbReference>
<comment type="caution">
    <text evidence="3">The sequence shown here is derived from an EMBL/GenBank/DDBJ whole genome shotgun (WGS) entry which is preliminary data.</text>
</comment>
<dbReference type="NCBIfam" id="TIGR04183">
    <property type="entry name" value="Por_Secre_tail"/>
    <property type="match status" value="1"/>
</dbReference>
<dbReference type="InterPro" id="IPR032979">
    <property type="entry name" value="ENGase"/>
</dbReference>
<gene>
    <name evidence="3" type="ORF">HMPREF0663_11859</name>
</gene>
<reference evidence="3" key="1">
    <citation type="submission" date="2011-01" db="EMBL/GenBank/DDBJ databases">
        <authorList>
            <person name="Muzny D."/>
            <person name="Qin X."/>
            <person name="Buhay C."/>
            <person name="Dugan-Rocha S."/>
            <person name="Ding Y."/>
            <person name="Chen G."/>
            <person name="Hawes A."/>
            <person name="Holder M."/>
            <person name="Jhangiani S."/>
            <person name="Johnson A."/>
            <person name="Khan Z."/>
            <person name="Li Z."/>
            <person name="Liu W."/>
            <person name="Liu X."/>
            <person name="Perez L."/>
            <person name="Shen H."/>
            <person name="Wang Q."/>
            <person name="Watt J."/>
            <person name="Xi L."/>
            <person name="Xin Y."/>
            <person name="Zhou J."/>
            <person name="Deng J."/>
            <person name="Jiang H."/>
            <person name="Liu Y."/>
            <person name="Qu J."/>
            <person name="Song X.-Z."/>
            <person name="Zhang L."/>
            <person name="Villasana D."/>
            <person name="Johnson A."/>
            <person name="Liu J."/>
            <person name="Liyanage D."/>
            <person name="Lorensuhewa L."/>
            <person name="Robinson T."/>
            <person name="Song A."/>
            <person name="Song B.-B."/>
            <person name="Dinh H."/>
            <person name="Thornton R."/>
            <person name="Coyle M."/>
            <person name="Francisco L."/>
            <person name="Jackson L."/>
            <person name="Javaid M."/>
            <person name="Korchina V."/>
            <person name="Kovar C."/>
            <person name="Mata R."/>
            <person name="Mathew T."/>
            <person name="Ngo R."/>
            <person name="Nguyen L."/>
            <person name="Nguyen N."/>
            <person name="Okwuonu G."/>
            <person name="Ongeri F."/>
            <person name="Pham C."/>
            <person name="Simmons D."/>
            <person name="Wilczek-Boney K."/>
            <person name="Hale W."/>
            <person name="Jakkamsetti A."/>
            <person name="Pham P."/>
            <person name="Ruth R."/>
            <person name="San Lucas F."/>
            <person name="Warren J."/>
            <person name="Zhang J."/>
            <person name="Zhao Z."/>
            <person name="Zhou C."/>
            <person name="Zhu D."/>
            <person name="Lee S."/>
            <person name="Bess C."/>
            <person name="Blankenburg K."/>
            <person name="Forbes L."/>
            <person name="Fu Q."/>
            <person name="Gubbala S."/>
            <person name="Hirani K."/>
            <person name="Jayaseelan J.C."/>
            <person name="Lara F."/>
            <person name="Munidasa M."/>
            <person name="Palculict T."/>
            <person name="Patil S."/>
            <person name="Pu L.-L."/>
            <person name="Saada N."/>
            <person name="Tang L."/>
            <person name="Weissenberger G."/>
            <person name="Zhu Y."/>
            <person name="Hemphill L."/>
            <person name="Shang Y."/>
            <person name="Youmans B."/>
            <person name="Ayvaz T."/>
            <person name="Ross M."/>
            <person name="Santibanez J."/>
            <person name="Aqrawi P."/>
            <person name="Gross S."/>
            <person name="Joshi V."/>
            <person name="Fowler G."/>
            <person name="Nazareth L."/>
            <person name="Reid J."/>
            <person name="Worley K."/>
            <person name="Petrosino J."/>
            <person name="Highlander S."/>
            <person name="Gibbs R."/>
        </authorList>
    </citation>
    <scope>NUCLEOTIDE SEQUENCE [LARGE SCALE GENOMIC DNA]</scope>
    <source>
        <strain evidence="3">ATCC 33269</strain>
    </source>
</reference>
<sequence length="1245" mass="139424">MKKRTLPIVMLGCFSLLSVDVAAQELQESYIKWSNSSSYKLPAAISTWKNKKQITEDDNFFISRVKPKKRFRNEATQVRLNLKEGDDKRLIAWLPFNDPNKNALPDGVFDSEVFSMWQYVNVWGDWTAPLGRIPAALLDVAHKNGVSVSSVASIPNAYLNGDWYNYLRDLKNTNVQDAADYLYYYGQDGLGYNSEYWEYSNITKDVRDFHIKVTDIMRTRNSIYENIWYDGTDDNGHIRFDQGLGSHNEKNFGTAEHPCYSLFFNYNWTNSGLLERSVKKAKEMQRDPLYLYAGINMQGGEPKFQNWTHLKNYPISIGLWGAHQKNMFWESRNEKGSNPETQQRTYMLRTERWFTGGTRNPANTPEVINTLNYSADNYNFPGMSSFMTAKSTLSWNLQEEPFITYFNLGNGKFFNWKGERKNDRPWYNVGVQDYLPTWRWWFAHELLGRTNIPMGELDAEFIWNDAYVGGSCMRVYGTTSDEYLHLFKTSYELKQGDVITVRYKLVGGKAKANLVLTTNGNESQAVNEAHYALVTTEQNADETEWTERKFTVNADLAGKSLALIALHFTDTKDLNLYLGEISIVRGSAATPVKPSIKNAKLLAFGKLGVDGKIIFNMQNSKSEGEPCYNSDVNTSLFKLYAKQGDGEPILMGITTSWAGMYYSIPVDFTKNSFNLRLGVSAVSLDMKTESEIVWSDELTPPQYVYDDGIQIDKNVIKPNESFNLSYVDPRHTTGTWTIYDADHNKVYSGTGTVVDVTGLPKTGVYSLELNGEVHDGATTSTQTRTFAGYIQITPEAIGALPQINSLTANGQEQTINVNTGDMIQMAYTGRHANGQLSRGIETKEKGIAFKATDAGLTNNKSAWSLAFWVKYNSIVDGSNQFVDMRDQFTSWPQNNWGCFWSTYDGKGKTLQFTIRNANSGGDEHKQNWQVDFTPGVWTHVVIAMESNGTGVRERIYINGKQATPTNWELGSIKGTGLSTVYQNTTAWWPNAYMLLGIGRHGCAALNGVVDDVKFFDRTLTESEVEKVMTTSDLSDAPKASWNFETDATADNYFISNGQDTSVKLARVEIKAGENEGQGTLANTVPDYQAGCPFVSGTAYTVTTVPVWKAPKGALTETSGSDMQGQSKVSYTSAGDYAVTLTLTNSYGSDSRTFQVIKVTSATGIHQAENAEIRTYTVDRDIFVEFADAGKYGVQVYTAQGLQVANAAHDVVTGTKVHVHVTVAGVYLLRIVKDGKTVRTVKLICK</sequence>
<dbReference type="GO" id="GO:0033925">
    <property type="term" value="F:mannosyl-glycoprotein endo-beta-N-acetylglucosaminidase activity"/>
    <property type="evidence" value="ECO:0007669"/>
    <property type="project" value="InterPro"/>
</dbReference>
<keyword evidence="4" id="KW-1185">Reference proteome</keyword>
<dbReference type="InterPro" id="IPR026444">
    <property type="entry name" value="Secre_tail"/>
</dbReference>
<feature type="signal peptide" evidence="1">
    <location>
        <begin position="1"/>
        <end position="23"/>
    </location>
</feature>
<keyword evidence="1" id="KW-0732">Signal</keyword>
<dbReference type="InterPro" id="IPR005201">
    <property type="entry name" value="TIM_ENGase"/>
</dbReference>
<dbReference type="GO" id="GO:0005975">
    <property type="term" value="P:carbohydrate metabolic process"/>
    <property type="evidence" value="ECO:0007669"/>
    <property type="project" value="UniProtKB-ARBA"/>
</dbReference>
<evidence type="ECO:0000259" key="2">
    <source>
        <dbReference type="Pfam" id="PF03644"/>
    </source>
</evidence>
<feature type="domain" description="Cytosolic endo-beta-N-acetylglucosaminidase TIM barrel" evidence="2">
    <location>
        <begin position="108"/>
        <end position="414"/>
    </location>
</feature>
<evidence type="ECO:0000313" key="4">
    <source>
        <dbReference type="Proteomes" id="UP000005580"/>
    </source>
</evidence>
<keyword evidence="3" id="KW-0378">Hydrolase</keyword>
<dbReference type="EMBL" id="AEPE02000005">
    <property type="protein sequence ID" value="EFZ36946.1"/>
    <property type="molecule type" value="Genomic_DNA"/>
</dbReference>
<dbReference type="Proteomes" id="UP000005580">
    <property type="component" value="Unassembled WGS sequence"/>
</dbReference>
<organism evidence="3 4">
    <name type="scientific">Hoylesella oralis ATCC 33269</name>
    <dbReference type="NCBI Taxonomy" id="873533"/>
    <lineage>
        <taxon>Bacteria</taxon>
        <taxon>Pseudomonadati</taxon>
        <taxon>Bacteroidota</taxon>
        <taxon>Bacteroidia</taxon>
        <taxon>Bacteroidales</taxon>
        <taxon>Prevotellaceae</taxon>
        <taxon>Hoylesella</taxon>
    </lineage>
</organism>
<dbReference type="RefSeq" id="WP_004370041.1">
    <property type="nucleotide sequence ID" value="NZ_GL833119.1"/>
</dbReference>
<feature type="chain" id="PRO_5003224496" evidence="1">
    <location>
        <begin position="24"/>
        <end position="1245"/>
    </location>
</feature>
<proteinExistence type="predicted"/>
<evidence type="ECO:0000313" key="3">
    <source>
        <dbReference type="EMBL" id="EFZ36946.1"/>
    </source>
</evidence>